<keyword evidence="5 8" id="KW-0547">Nucleotide-binding</keyword>
<feature type="binding site" evidence="8">
    <location>
        <position position="253"/>
    </location>
    <ligand>
        <name>substrate</name>
        <note>ligand shared with subunit alpha</note>
    </ligand>
</feature>
<dbReference type="InterPro" id="IPR011761">
    <property type="entry name" value="ATP-grasp"/>
</dbReference>
<keyword evidence="3 8" id="KW-0436">Ligase</keyword>
<dbReference type="GO" id="GO:0006099">
    <property type="term" value="P:tricarboxylic acid cycle"/>
    <property type="evidence" value="ECO:0007669"/>
    <property type="project" value="UniProtKB-UniRule"/>
</dbReference>
<feature type="binding site" evidence="8">
    <location>
        <position position="91"/>
    </location>
    <ligand>
        <name>ATP</name>
        <dbReference type="ChEBI" id="CHEBI:30616"/>
    </ligand>
</feature>
<keyword evidence="13" id="KW-1185">Reference proteome</keyword>
<evidence type="ECO:0000313" key="10">
    <source>
        <dbReference type="EMBL" id="NYH84662.1"/>
    </source>
</evidence>
<feature type="binding site" evidence="8">
    <location>
        <position position="96"/>
    </location>
    <ligand>
        <name>ATP</name>
        <dbReference type="ChEBI" id="CHEBI:30616"/>
    </ligand>
</feature>
<comment type="similarity">
    <text evidence="1 8">Belongs to the succinate/malate CoA ligase beta subunit family.</text>
</comment>
<dbReference type="GO" id="GO:0005524">
    <property type="term" value="F:ATP binding"/>
    <property type="evidence" value="ECO:0007669"/>
    <property type="project" value="UniProtKB-UniRule"/>
</dbReference>
<dbReference type="Proteomes" id="UP000533017">
    <property type="component" value="Unassembled WGS sequence"/>
</dbReference>
<dbReference type="GO" id="GO:0006104">
    <property type="term" value="P:succinyl-CoA metabolic process"/>
    <property type="evidence" value="ECO:0007669"/>
    <property type="project" value="TreeGrafter"/>
</dbReference>
<evidence type="ECO:0000256" key="7">
    <source>
        <dbReference type="ARBA" id="ARBA00022842"/>
    </source>
</evidence>
<dbReference type="SUPFAM" id="SSF56059">
    <property type="entry name" value="Glutathione synthetase ATP-binding domain-like"/>
    <property type="match status" value="1"/>
</dbReference>
<name>A0A1I2KYM9_9ACTN</name>
<dbReference type="InterPro" id="IPR005811">
    <property type="entry name" value="SUCC_ACL_C"/>
</dbReference>
<dbReference type="AlphaFoldDB" id="A0A1I2KYM9"/>
<dbReference type="HAMAP" id="MF_00558">
    <property type="entry name" value="Succ_CoA_beta"/>
    <property type="match status" value="1"/>
</dbReference>
<dbReference type="EMBL" id="JACBZA010000001">
    <property type="protein sequence ID" value="NYH84662.1"/>
    <property type="molecule type" value="Genomic_DNA"/>
</dbReference>
<keyword evidence="4 8" id="KW-0479">Metal-binding</keyword>
<dbReference type="GO" id="GO:0000287">
    <property type="term" value="F:magnesium ion binding"/>
    <property type="evidence" value="ECO:0007669"/>
    <property type="project" value="UniProtKB-UniRule"/>
</dbReference>
<dbReference type="Gene3D" id="3.40.50.261">
    <property type="entry name" value="Succinyl-CoA synthetase domains"/>
    <property type="match status" value="1"/>
</dbReference>
<dbReference type="PIRSF" id="PIRSF001554">
    <property type="entry name" value="SucCS_beta"/>
    <property type="match status" value="1"/>
</dbReference>
<feature type="binding site" evidence="8">
    <location>
        <position position="202"/>
    </location>
    <ligand>
        <name>Mg(2+)</name>
        <dbReference type="ChEBI" id="CHEBI:18420"/>
    </ligand>
</feature>
<evidence type="ECO:0000259" key="9">
    <source>
        <dbReference type="PROSITE" id="PS50975"/>
    </source>
</evidence>
<evidence type="ECO:0000256" key="8">
    <source>
        <dbReference type="HAMAP-Rule" id="MF_00558"/>
    </source>
</evidence>
<dbReference type="UniPathway" id="UPA00223">
    <property type="reaction ID" value="UER00999"/>
</dbReference>
<evidence type="ECO:0000313" key="13">
    <source>
        <dbReference type="Proteomes" id="UP000533017"/>
    </source>
</evidence>
<dbReference type="FunFam" id="3.30.1490.20:FF:000014">
    <property type="entry name" value="Succinate--CoA ligase [ADP-forming] subunit beta"/>
    <property type="match status" value="1"/>
</dbReference>
<dbReference type="Gene3D" id="3.30.1490.20">
    <property type="entry name" value="ATP-grasp fold, A domain"/>
    <property type="match status" value="1"/>
</dbReference>
<dbReference type="InterPro" id="IPR016102">
    <property type="entry name" value="Succinyl-CoA_synth-like"/>
</dbReference>
<dbReference type="EC" id="6.2.1.5" evidence="8"/>
<dbReference type="PROSITE" id="PS50975">
    <property type="entry name" value="ATP_GRASP"/>
    <property type="match status" value="1"/>
</dbReference>
<dbReference type="EMBL" id="FOOI01000001">
    <property type="protein sequence ID" value="SFF70277.1"/>
    <property type="molecule type" value="Genomic_DNA"/>
</dbReference>
<reference evidence="11 12" key="1">
    <citation type="submission" date="2016-10" db="EMBL/GenBank/DDBJ databases">
        <authorList>
            <person name="de Groot N.N."/>
        </authorList>
    </citation>
    <scope>NUCLEOTIDE SEQUENCE [LARGE SCALE GENOMIC DNA]</scope>
    <source>
        <strain evidence="11 12">CPCC 202808</strain>
    </source>
</reference>
<evidence type="ECO:0000256" key="6">
    <source>
        <dbReference type="ARBA" id="ARBA00022840"/>
    </source>
</evidence>
<gene>
    <name evidence="8" type="primary">sucC</name>
    <name evidence="10" type="ORF">FHR37_003513</name>
    <name evidence="11" type="ORF">SAMN05421678_101519</name>
</gene>
<comment type="catalytic activity">
    <reaction evidence="8">
        <text>GTP + succinate + CoA = succinyl-CoA + GDP + phosphate</text>
        <dbReference type="Rhea" id="RHEA:22120"/>
        <dbReference type="ChEBI" id="CHEBI:30031"/>
        <dbReference type="ChEBI" id="CHEBI:37565"/>
        <dbReference type="ChEBI" id="CHEBI:43474"/>
        <dbReference type="ChEBI" id="CHEBI:57287"/>
        <dbReference type="ChEBI" id="CHEBI:57292"/>
        <dbReference type="ChEBI" id="CHEBI:58189"/>
    </reaction>
</comment>
<dbReference type="Pfam" id="PF08442">
    <property type="entry name" value="ATP-grasp_2"/>
    <property type="match status" value="1"/>
</dbReference>
<protein>
    <recommendedName>
        <fullName evidence="8">Succinate--CoA ligase [ADP-forming] subunit beta</fullName>
        <ecNumber evidence="8">6.2.1.5</ecNumber>
    </recommendedName>
    <alternativeName>
        <fullName evidence="8">Succinyl-CoA synthetase subunit beta</fullName>
        <shortName evidence="8">SCS-beta</shortName>
    </alternativeName>
</protein>
<feature type="binding site" evidence="8">
    <location>
        <position position="188"/>
    </location>
    <ligand>
        <name>Mg(2+)</name>
        <dbReference type="ChEBI" id="CHEBI:18420"/>
    </ligand>
</feature>
<comment type="subunit">
    <text evidence="8">Heterotetramer of two alpha and two beta subunits.</text>
</comment>
<evidence type="ECO:0000313" key="12">
    <source>
        <dbReference type="Proteomes" id="UP000199052"/>
    </source>
</evidence>
<dbReference type="InterPro" id="IPR013650">
    <property type="entry name" value="ATP-grasp_succ-CoA_synth-type"/>
</dbReference>
<comment type="function">
    <text evidence="8">Succinyl-CoA synthetase functions in the citric acid cycle (TCA), coupling the hydrolysis of succinyl-CoA to the synthesis of either ATP or GTP and thus represents the only step of substrate-level phosphorylation in the TCA. The beta subunit provides nucleotide specificity of the enzyme and binds the substrate succinate, while the binding sites for coenzyme A and phosphate are found in the alpha subunit.</text>
</comment>
<keyword evidence="6 8" id="KW-0067">ATP-binding</keyword>
<feature type="binding site" evidence="8">
    <location>
        <begin position="49"/>
        <end position="51"/>
    </location>
    <ligand>
        <name>ATP</name>
        <dbReference type="ChEBI" id="CHEBI:30616"/>
    </ligand>
</feature>
<feature type="binding site" evidence="8">
    <location>
        <begin position="315"/>
        <end position="317"/>
    </location>
    <ligand>
        <name>substrate</name>
        <note>ligand shared with subunit alpha</note>
    </ligand>
</feature>
<dbReference type="NCBIfam" id="NF001913">
    <property type="entry name" value="PRK00696.1"/>
    <property type="match status" value="1"/>
</dbReference>
<feature type="binding site" evidence="8">
    <location>
        <position position="42"/>
    </location>
    <ligand>
        <name>ATP</name>
        <dbReference type="ChEBI" id="CHEBI:30616"/>
    </ligand>
</feature>
<keyword evidence="2 8" id="KW-0816">Tricarboxylic acid cycle</keyword>
<sequence>MEFQAKELFAKHGVPVTLGRVVETAGDARPAAEELGGKVVVKAQVLTGGRGKAGGVKLATDPDDAVTKAEAILGMDIKGHVVRRVLVAPAASIAEEYYFSFLVDRSNRSYLCIASAEGGVEIEEVAHTNPDAVAKVAIDPVAGVDEAKAREIVAAANFPADVAEAAVPAILALWKAFVAEDATLVEVNPLVKLADGTIEALDGKVTLDANASFRHEDHAAFEDKAATDPLEQRAKDKHLNYVKLQGQVGIIGNGAGLVMSTLDVVAYAGEEFGGVQPANFLDIGGGASAEVMANGLEIVLSDPDVNAVFVNVFGGITACDAVANGIVAAFKLLADRGEAVSKPLVVRLDGNNAELGRQILADAALDGVEQVDTMDGAARRAAELAAAR</sequence>
<comment type="cofactor">
    <cofactor evidence="8">
        <name>Mg(2+)</name>
        <dbReference type="ChEBI" id="CHEBI:18420"/>
    </cofactor>
    <text evidence="8">Binds 1 Mg(2+) ion per subunit.</text>
</comment>
<comment type="catalytic activity">
    <reaction evidence="8">
        <text>succinate + ATP + CoA = succinyl-CoA + ADP + phosphate</text>
        <dbReference type="Rhea" id="RHEA:17661"/>
        <dbReference type="ChEBI" id="CHEBI:30031"/>
        <dbReference type="ChEBI" id="CHEBI:30616"/>
        <dbReference type="ChEBI" id="CHEBI:43474"/>
        <dbReference type="ChEBI" id="CHEBI:57287"/>
        <dbReference type="ChEBI" id="CHEBI:57292"/>
        <dbReference type="ChEBI" id="CHEBI:456216"/>
        <dbReference type="EC" id="6.2.1.5"/>
    </reaction>
</comment>
<dbReference type="InterPro" id="IPR005809">
    <property type="entry name" value="Succ_CoA_ligase-like_bsu"/>
</dbReference>
<dbReference type="GO" id="GO:0042709">
    <property type="term" value="C:succinate-CoA ligase complex"/>
    <property type="evidence" value="ECO:0007669"/>
    <property type="project" value="TreeGrafter"/>
</dbReference>
<evidence type="ECO:0000256" key="4">
    <source>
        <dbReference type="ARBA" id="ARBA00022723"/>
    </source>
</evidence>
<dbReference type="InterPro" id="IPR017866">
    <property type="entry name" value="Succ-CoA_synthase_bsu_CS"/>
</dbReference>
<evidence type="ECO:0000256" key="3">
    <source>
        <dbReference type="ARBA" id="ARBA00022598"/>
    </source>
</evidence>
<proteinExistence type="inferred from homology"/>
<dbReference type="Pfam" id="PF00549">
    <property type="entry name" value="Ligase_CoA"/>
    <property type="match status" value="1"/>
</dbReference>
<dbReference type="GO" id="GO:0005829">
    <property type="term" value="C:cytosol"/>
    <property type="evidence" value="ECO:0007669"/>
    <property type="project" value="TreeGrafter"/>
</dbReference>
<dbReference type="STRING" id="504797.SAMN05421678_101519"/>
<dbReference type="PANTHER" id="PTHR11815:SF10">
    <property type="entry name" value="SUCCINATE--COA LIGASE [GDP-FORMING] SUBUNIT BETA, MITOCHONDRIAL"/>
    <property type="match status" value="1"/>
</dbReference>
<dbReference type="FunFam" id="3.30.470.20:FF:000002">
    <property type="entry name" value="Succinate--CoA ligase [ADP-forming] subunit beta"/>
    <property type="match status" value="1"/>
</dbReference>
<dbReference type="Gene3D" id="3.30.470.20">
    <property type="entry name" value="ATP-grasp fold, B domain"/>
    <property type="match status" value="1"/>
</dbReference>
<dbReference type="FunFam" id="3.40.50.261:FF:000007">
    <property type="entry name" value="Succinate--CoA ligase [ADP-forming] subunit beta"/>
    <property type="match status" value="1"/>
</dbReference>
<feature type="domain" description="ATP-grasp" evidence="9">
    <location>
        <begin position="6"/>
        <end position="238"/>
    </location>
</feature>
<evidence type="ECO:0000256" key="5">
    <source>
        <dbReference type="ARBA" id="ARBA00022741"/>
    </source>
</evidence>
<dbReference type="NCBIfam" id="TIGR01016">
    <property type="entry name" value="sucCoAbeta"/>
    <property type="match status" value="1"/>
</dbReference>
<comment type="caution">
    <text evidence="8">Lacks conserved residue(s) required for the propagation of feature annotation.</text>
</comment>
<keyword evidence="7 8" id="KW-0460">Magnesium</keyword>
<evidence type="ECO:0000256" key="1">
    <source>
        <dbReference type="ARBA" id="ARBA00009182"/>
    </source>
</evidence>
<accession>A0A1I2KYM9</accession>
<dbReference type="Proteomes" id="UP000199052">
    <property type="component" value="Unassembled WGS sequence"/>
</dbReference>
<comment type="pathway">
    <text evidence="8">Carbohydrate metabolism; tricarboxylic acid cycle; succinate from succinyl-CoA (ligase route): step 1/1.</text>
</comment>
<dbReference type="InterPro" id="IPR013815">
    <property type="entry name" value="ATP_grasp_subdomain_1"/>
</dbReference>
<dbReference type="SUPFAM" id="SSF52210">
    <property type="entry name" value="Succinyl-CoA synthetase domains"/>
    <property type="match status" value="1"/>
</dbReference>
<dbReference type="GO" id="GO:0004775">
    <property type="term" value="F:succinate-CoA ligase (ADP-forming) activity"/>
    <property type="evidence" value="ECO:0007669"/>
    <property type="project" value="UniProtKB-UniRule"/>
</dbReference>
<evidence type="ECO:0000256" key="2">
    <source>
        <dbReference type="ARBA" id="ARBA00022532"/>
    </source>
</evidence>
<reference evidence="10 13" key="2">
    <citation type="submission" date="2020-07" db="EMBL/GenBank/DDBJ databases">
        <title>Sequencing the genomes of 1000 actinobacteria strains.</title>
        <authorList>
            <person name="Klenk H.-P."/>
        </authorList>
    </citation>
    <scope>NUCLEOTIDE SEQUENCE [LARGE SCALE GENOMIC DNA]</scope>
    <source>
        <strain evidence="10 13">DSM 45117</strain>
    </source>
</reference>
<evidence type="ECO:0000313" key="11">
    <source>
        <dbReference type="EMBL" id="SFF70277.1"/>
    </source>
</evidence>
<dbReference type="PROSITE" id="PS01217">
    <property type="entry name" value="SUCCINYL_COA_LIG_3"/>
    <property type="match status" value="1"/>
</dbReference>
<dbReference type="PANTHER" id="PTHR11815">
    <property type="entry name" value="SUCCINYL-COA SYNTHETASE BETA CHAIN"/>
    <property type="match status" value="1"/>
</dbReference>
<organism evidence="11 12">
    <name type="scientific">Actinopolymorpha cephalotaxi</name>
    <dbReference type="NCBI Taxonomy" id="504797"/>
    <lineage>
        <taxon>Bacteria</taxon>
        <taxon>Bacillati</taxon>
        <taxon>Actinomycetota</taxon>
        <taxon>Actinomycetes</taxon>
        <taxon>Propionibacteriales</taxon>
        <taxon>Actinopolymorphaceae</taxon>
        <taxon>Actinopolymorpha</taxon>
    </lineage>
</organism>